<evidence type="ECO:0000313" key="5">
    <source>
        <dbReference type="Proteomes" id="UP001142374"/>
    </source>
</evidence>
<feature type="compositionally biased region" description="Basic and acidic residues" evidence="1">
    <location>
        <begin position="10"/>
        <end position="22"/>
    </location>
</feature>
<gene>
    <name evidence="4" type="ORF">NQU55_04290</name>
</gene>
<feature type="domain" description="DUF8175" evidence="3">
    <location>
        <begin position="101"/>
        <end position="251"/>
    </location>
</feature>
<sequence>MSLGEDGYDDKDHGLTRTRLPEGEGDPYGPRRGRGGGRGGRAGFSSRNMITVVGVVVLLIAAIAFANRGGGSDSDDAEKSGDKVSAEATAPSGVKPVGGKNGGIASGFARTEQGAQSAAANFAVALGGDGMFRRDSRREIVSAVYAPAVAAARQGDLDKVYSDEGFLKKIGLDADGNAPKGMTFVSRTNPVGTKTVKYEGDTASVAVWYSALFGIAGESSTNPVAESWYTNTFELKWTDGDWKVTDFAQKDGPAPVGRDQAASTAKEMSEAVQGFGGFTYAR</sequence>
<evidence type="ECO:0000259" key="3">
    <source>
        <dbReference type="Pfam" id="PF26526"/>
    </source>
</evidence>
<evidence type="ECO:0000256" key="1">
    <source>
        <dbReference type="SAM" id="MobiDB-lite"/>
    </source>
</evidence>
<feature type="region of interest" description="Disordered" evidence="1">
    <location>
        <begin position="1"/>
        <end position="43"/>
    </location>
</feature>
<comment type="caution">
    <text evidence="4">The sequence shown here is derived from an EMBL/GenBank/DDBJ whole genome shotgun (WGS) entry which is preliminary data.</text>
</comment>
<feature type="region of interest" description="Disordered" evidence="1">
    <location>
        <begin position="69"/>
        <end position="98"/>
    </location>
</feature>
<organism evidence="4 5">
    <name type="scientific">Streptomyces telluris</name>
    <dbReference type="NCBI Taxonomy" id="2720021"/>
    <lineage>
        <taxon>Bacteria</taxon>
        <taxon>Bacillati</taxon>
        <taxon>Actinomycetota</taxon>
        <taxon>Actinomycetes</taxon>
        <taxon>Kitasatosporales</taxon>
        <taxon>Streptomycetaceae</taxon>
        <taxon>Streptomyces</taxon>
    </lineage>
</organism>
<proteinExistence type="predicted"/>
<feature type="transmembrane region" description="Helical" evidence="2">
    <location>
        <begin position="48"/>
        <end position="66"/>
    </location>
</feature>
<evidence type="ECO:0000313" key="4">
    <source>
        <dbReference type="EMBL" id="MCQ8769001.1"/>
    </source>
</evidence>
<accession>A0A9X2LDD5</accession>
<keyword evidence="2" id="KW-0472">Membrane</keyword>
<name>A0A9X2LDD5_9ACTN</name>
<evidence type="ECO:0000256" key="2">
    <source>
        <dbReference type="SAM" id="Phobius"/>
    </source>
</evidence>
<reference evidence="4" key="1">
    <citation type="submission" date="2022-06" db="EMBL/GenBank/DDBJ databases">
        <title>WGS of actinobacteria.</title>
        <authorList>
            <person name="Thawai C."/>
        </authorList>
    </citation>
    <scope>NUCLEOTIDE SEQUENCE</scope>
    <source>
        <strain evidence="4">AA8</strain>
    </source>
</reference>
<keyword evidence="2" id="KW-1133">Transmembrane helix</keyword>
<dbReference type="InterPro" id="IPR058488">
    <property type="entry name" value="DUF8175"/>
</dbReference>
<dbReference type="Proteomes" id="UP001142374">
    <property type="component" value="Unassembled WGS sequence"/>
</dbReference>
<protein>
    <recommendedName>
        <fullName evidence="3">DUF8175 domain-containing protein</fullName>
    </recommendedName>
</protein>
<dbReference type="AlphaFoldDB" id="A0A9X2LDD5"/>
<keyword evidence="5" id="KW-1185">Reference proteome</keyword>
<keyword evidence="2" id="KW-0812">Transmembrane</keyword>
<dbReference type="RefSeq" id="WP_168092836.1">
    <property type="nucleotide sequence ID" value="NZ_JAATER010000098.1"/>
</dbReference>
<dbReference type="EMBL" id="JANIID010000003">
    <property type="protein sequence ID" value="MCQ8769001.1"/>
    <property type="molecule type" value="Genomic_DNA"/>
</dbReference>
<dbReference type="Pfam" id="PF26526">
    <property type="entry name" value="DUF8175"/>
    <property type="match status" value="1"/>
</dbReference>